<evidence type="ECO:0000313" key="2">
    <source>
        <dbReference type="Proteomes" id="UP000245626"/>
    </source>
</evidence>
<protein>
    <submittedName>
        <fullName evidence="1">Uncharacterized protein</fullName>
    </submittedName>
</protein>
<accession>A0ACD0P4M2</accession>
<dbReference type="Proteomes" id="UP000245626">
    <property type="component" value="Unassembled WGS sequence"/>
</dbReference>
<proteinExistence type="predicted"/>
<evidence type="ECO:0000313" key="1">
    <source>
        <dbReference type="EMBL" id="PWN52936.1"/>
    </source>
</evidence>
<sequence>MSSQDEVAKNSDSISKYMNENHKGSLEALVRDYGKLVSIPKAVYMRSIDSQGIEIYYESKIPKTIRIPFAPPVETYSEIRQRLAGMAKDSEARVKARKPLIAYKLPVLEVTVALSLVLSVAALRSDSLAQSKTFQDLLAAAVALDKWNQLREFAIGNKSFQRVVSIIVKVHVAEALGMLAFSQSKGASLVTSLKWSLTTFLTGFPSFFKFNHINSPVAQDARLEKKSN</sequence>
<name>A0ACD0P4M2_9BASI</name>
<organism evidence="1 2">
    <name type="scientific">Violaceomyces palustris</name>
    <dbReference type="NCBI Taxonomy" id="1673888"/>
    <lineage>
        <taxon>Eukaryota</taxon>
        <taxon>Fungi</taxon>
        <taxon>Dikarya</taxon>
        <taxon>Basidiomycota</taxon>
        <taxon>Ustilaginomycotina</taxon>
        <taxon>Ustilaginomycetes</taxon>
        <taxon>Violaceomycetales</taxon>
        <taxon>Violaceomycetaceae</taxon>
        <taxon>Violaceomyces</taxon>
    </lineage>
</organism>
<gene>
    <name evidence="1" type="ORF">IE53DRAFT_235077</name>
</gene>
<reference evidence="1 2" key="1">
    <citation type="journal article" date="2018" name="Mol. Biol. Evol.">
        <title>Broad Genomic Sampling Reveals a Smut Pathogenic Ancestry of the Fungal Clade Ustilaginomycotina.</title>
        <authorList>
            <person name="Kijpornyongpan T."/>
            <person name="Mondo S.J."/>
            <person name="Barry K."/>
            <person name="Sandor L."/>
            <person name="Lee J."/>
            <person name="Lipzen A."/>
            <person name="Pangilinan J."/>
            <person name="LaButti K."/>
            <person name="Hainaut M."/>
            <person name="Henrissat B."/>
            <person name="Grigoriev I.V."/>
            <person name="Spatafora J.W."/>
            <person name="Aime M.C."/>
        </authorList>
    </citation>
    <scope>NUCLEOTIDE SEQUENCE [LARGE SCALE GENOMIC DNA]</scope>
    <source>
        <strain evidence="1 2">SA 807</strain>
    </source>
</reference>
<dbReference type="EMBL" id="KZ819750">
    <property type="protein sequence ID" value="PWN52936.1"/>
    <property type="molecule type" value="Genomic_DNA"/>
</dbReference>
<keyword evidence="2" id="KW-1185">Reference proteome</keyword>